<dbReference type="GO" id="GO:0005737">
    <property type="term" value="C:cytoplasm"/>
    <property type="evidence" value="ECO:0007669"/>
    <property type="project" value="InterPro"/>
</dbReference>
<dbReference type="AlphaFoldDB" id="A0A2R8BF11"/>
<dbReference type="OrthoDB" id="9791760at2"/>
<dbReference type="CDD" id="cd16433">
    <property type="entry name" value="CheB"/>
    <property type="match status" value="1"/>
</dbReference>
<keyword evidence="7" id="KW-1185">Reference proteome</keyword>
<reference evidence="6 7" key="1">
    <citation type="submission" date="2018-03" db="EMBL/GenBank/DDBJ databases">
        <authorList>
            <person name="Keele B.F."/>
        </authorList>
    </citation>
    <scope>NUCLEOTIDE SEQUENCE [LARGE SCALE GENOMIC DNA]</scope>
    <source>
        <strain evidence="6 7">CECT 8599</strain>
    </source>
</reference>
<dbReference type="SUPFAM" id="SSF52738">
    <property type="entry name" value="Methylesterase CheB, C-terminal domain"/>
    <property type="match status" value="1"/>
</dbReference>
<accession>A0A2R8BF11</accession>
<dbReference type="GO" id="GO:0000156">
    <property type="term" value="F:phosphorelay response regulator activity"/>
    <property type="evidence" value="ECO:0007669"/>
    <property type="project" value="InterPro"/>
</dbReference>
<evidence type="ECO:0000259" key="5">
    <source>
        <dbReference type="PROSITE" id="PS50122"/>
    </source>
</evidence>
<keyword evidence="4" id="KW-0145">Chemotaxis</keyword>
<feature type="active site" evidence="4">
    <location>
        <position position="44"/>
    </location>
</feature>
<dbReference type="Gene3D" id="3.40.50.180">
    <property type="entry name" value="Methylesterase CheB, C-terminal domain"/>
    <property type="match status" value="1"/>
</dbReference>
<dbReference type="GO" id="GO:0008984">
    <property type="term" value="F:protein-glutamate methylesterase activity"/>
    <property type="evidence" value="ECO:0007669"/>
    <property type="project" value="UniProtKB-EC"/>
</dbReference>
<dbReference type="PANTHER" id="PTHR42872">
    <property type="entry name" value="PROTEIN-GLUTAMATE METHYLESTERASE/PROTEIN-GLUTAMINE GLUTAMINASE"/>
    <property type="match status" value="1"/>
</dbReference>
<dbReference type="Pfam" id="PF01339">
    <property type="entry name" value="CheB_methylest"/>
    <property type="match status" value="1"/>
</dbReference>
<dbReference type="EC" id="3.1.1.61" evidence="2"/>
<dbReference type="InterPro" id="IPR035909">
    <property type="entry name" value="CheB_C"/>
</dbReference>
<feature type="active site" evidence="4">
    <location>
        <position position="17"/>
    </location>
</feature>
<dbReference type="InterPro" id="IPR000673">
    <property type="entry name" value="Sig_transdc_resp-reg_Me-estase"/>
</dbReference>
<dbReference type="GO" id="GO:0006935">
    <property type="term" value="P:chemotaxis"/>
    <property type="evidence" value="ECO:0007669"/>
    <property type="project" value="UniProtKB-UniRule"/>
</dbReference>
<proteinExistence type="predicted"/>
<evidence type="ECO:0000256" key="2">
    <source>
        <dbReference type="ARBA" id="ARBA00039140"/>
    </source>
</evidence>
<dbReference type="RefSeq" id="WP_108828660.1">
    <property type="nucleotide sequence ID" value="NZ_OMOR01000001.1"/>
</dbReference>
<comment type="catalytic activity">
    <reaction evidence="3">
        <text>[protein]-L-glutamate 5-O-methyl ester + H2O = L-glutamyl-[protein] + methanol + H(+)</text>
        <dbReference type="Rhea" id="RHEA:23236"/>
        <dbReference type="Rhea" id="RHEA-COMP:10208"/>
        <dbReference type="Rhea" id="RHEA-COMP:10311"/>
        <dbReference type="ChEBI" id="CHEBI:15377"/>
        <dbReference type="ChEBI" id="CHEBI:15378"/>
        <dbReference type="ChEBI" id="CHEBI:17790"/>
        <dbReference type="ChEBI" id="CHEBI:29973"/>
        <dbReference type="ChEBI" id="CHEBI:82795"/>
        <dbReference type="EC" id="3.1.1.61"/>
    </reaction>
</comment>
<feature type="active site" evidence="4">
    <location>
        <position position="134"/>
    </location>
</feature>
<gene>
    <name evidence="6" type="primary">cheB</name>
    <name evidence="6" type="ORF">ASD8599_02347</name>
</gene>
<evidence type="ECO:0000313" key="6">
    <source>
        <dbReference type="EMBL" id="SPH21595.1"/>
    </source>
</evidence>
<sequence length="193" mass="20586">MQDTSADLKNVVAIGASAGGVRAICDLIKERPAHLDAPIVIAVHSLPDSQLTEVLQAITPLPVKKVEDGDVLQNGCIHVVPGAKHVFFQNGALKLSQLVHDSGFRPSIDALFMTMAAEYGDRAVAVVLSGTLKDGMRGAQVIFDVGGRTIVQDPREAAFDGMPNSIIFNDHPEKVLPAADLGRWLTQELGETE</sequence>
<evidence type="ECO:0000256" key="1">
    <source>
        <dbReference type="ARBA" id="ARBA00022801"/>
    </source>
</evidence>
<feature type="domain" description="CheB-type methylesterase" evidence="5">
    <location>
        <begin position="5"/>
        <end position="192"/>
    </location>
</feature>
<organism evidence="6 7">
    <name type="scientific">Ascidiaceihabitans donghaensis</name>
    <dbReference type="NCBI Taxonomy" id="1510460"/>
    <lineage>
        <taxon>Bacteria</taxon>
        <taxon>Pseudomonadati</taxon>
        <taxon>Pseudomonadota</taxon>
        <taxon>Alphaproteobacteria</taxon>
        <taxon>Rhodobacterales</taxon>
        <taxon>Paracoccaceae</taxon>
        <taxon>Ascidiaceihabitans</taxon>
    </lineage>
</organism>
<evidence type="ECO:0000256" key="3">
    <source>
        <dbReference type="ARBA" id="ARBA00048267"/>
    </source>
</evidence>
<dbReference type="PROSITE" id="PS50122">
    <property type="entry name" value="CHEB"/>
    <property type="match status" value="1"/>
</dbReference>
<dbReference type="EMBL" id="OMOR01000001">
    <property type="protein sequence ID" value="SPH21595.1"/>
    <property type="molecule type" value="Genomic_DNA"/>
</dbReference>
<protein>
    <recommendedName>
        <fullName evidence="2">protein-glutamate methylesterase</fullName>
        <ecNumber evidence="2">3.1.1.61</ecNumber>
    </recommendedName>
</protein>
<name>A0A2R8BF11_9RHOB</name>
<dbReference type="PANTHER" id="PTHR42872:SF6">
    <property type="entry name" value="PROTEIN-GLUTAMATE METHYLESTERASE_PROTEIN-GLUTAMINE GLUTAMINASE"/>
    <property type="match status" value="1"/>
</dbReference>
<evidence type="ECO:0000256" key="4">
    <source>
        <dbReference type="PROSITE-ProRule" id="PRU00050"/>
    </source>
</evidence>
<evidence type="ECO:0000313" key="7">
    <source>
        <dbReference type="Proteomes" id="UP000244880"/>
    </source>
</evidence>
<dbReference type="Proteomes" id="UP000244880">
    <property type="component" value="Unassembled WGS sequence"/>
</dbReference>
<keyword evidence="1 4" id="KW-0378">Hydrolase</keyword>